<dbReference type="PROSITE" id="PS00216">
    <property type="entry name" value="SUGAR_TRANSPORT_1"/>
    <property type="match status" value="1"/>
</dbReference>
<evidence type="ECO:0000256" key="2">
    <source>
        <dbReference type="ARBA" id="ARBA00022692"/>
    </source>
</evidence>
<accession>A0AAD7V4F0</accession>
<feature type="transmembrane region" description="Helical" evidence="5">
    <location>
        <begin position="311"/>
        <end position="331"/>
    </location>
</feature>
<dbReference type="GO" id="GO:0005886">
    <property type="term" value="C:plasma membrane"/>
    <property type="evidence" value="ECO:0007669"/>
    <property type="project" value="TreeGrafter"/>
</dbReference>
<feature type="transmembrane region" description="Helical" evidence="5">
    <location>
        <begin position="284"/>
        <end position="304"/>
    </location>
</feature>
<evidence type="ECO:0000256" key="3">
    <source>
        <dbReference type="ARBA" id="ARBA00022989"/>
    </source>
</evidence>
<keyword evidence="4 5" id="KW-0472">Membrane</keyword>
<feature type="transmembrane region" description="Helical" evidence="5">
    <location>
        <begin position="92"/>
        <end position="113"/>
    </location>
</feature>
<feature type="transmembrane region" description="Helical" evidence="5">
    <location>
        <begin position="404"/>
        <end position="426"/>
    </location>
</feature>
<feature type="transmembrane region" description="Helical" evidence="5">
    <location>
        <begin position="343"/>
        <end position="365"/>
    </location>
</feature>
<reference evidence="7 8" key="1">
    <citation type="submission" date="2023-03" db="EMBL/GenBank/DDBJ databases">
        <title>Genome sequence of Lichtheimia ornata CBS 291.66.</title>
        <authorList>
            <person name="Mohabir J.T."/>
            <person name="Shea T.P."/>
            <person name="Kurbessoian T."/>
            <person name="Berby B."/>
            <person name="Fontaine J."/>
            <person name="Livny J."/>
            <person name="Gnirke A."/>
            <person name="Stajich J.E."/>
            <person name="Cuomo C.A."/>
        </authorList>
    </citation>
    <scope>NUCLEOTIDE SEQUENCE [LARGE SCALE GENOMIC DNA]</scope>
    <source>
        <strain evidence="7">CBS 291.66</strain>
    </source>
</reference>
<dbReference type="Pfam" id="PF00083">
    <property type="entry name" value="Sugar_tr"/>
    <property type="match status" value="1"/>
</dbReference>
<evidence type="ECO:0000259" key="6">
    <source>
        <dbReference type="PROSITE" id="PS50850"/>
    </source>
</evidence>
<dbReference type="Gene3D" id="1.20.1250.20">
    <property type="entry name" value="MFS general substrate transporter like domains"/>
    <property type="match status" value="1"/>
</dbReference>
<dbReference type="SUPFAM" id="SSF103473">
    <property type="entry name" value="MFS general substrate transporter"/>
    <property type="match status" value="1"/>
</dbReference>
<feature type="transmembrane region" description="Helical" evidence="5">
    <location>
        <begin position="377"/>
        <end position="398"/>
    </location>
</feature>
<gene>
    <name evidence="7" type="ORF">O0I10_005791</name>
</gene>
<protein>
    <recommendedName>
        <fullName evidence="6">Major facilitator superfamily (MFS) profile domain-containing protein</fullName>
    </recommendedName>
</protein>
<organism evidence="7 8">
    <name type="scientific">Lichtheimia ornata</name>
    <dbReference type="NCBI Taxonomy" id="688661"/>
    <lineage>
        <taxon>Eukaryota</taxon>
        <taxon>Fungi</taxon>
        <taxon>Fungi incertae sedis</taxon>
        <taxon>Mucoromycota</taxon>
        <taxon>Mucoromycotina</taxon>
        <taxon>Mucoromycetes</taxon>
        <taxon>Mucorales</taxon>
        <taxon>Lichtheimiaceae</taxon>
        <taxon>Lichtheimia</taxon>
    </lineage>
</organism>
<feature type="transmembrane region" description="Helical" evidence="5">
    <location>
        <begin position="161"/>
        <end position="187"/>
    </location>
</feature>
<dbReference type="GeneID" id="83213203"/>
<evidence type="ECO:0000256" key="4">
    <source>
        <dbReference type="ARBA" id="ARBA00023136"/>
    </source>
</evidence>
<feature type="transmembrane region" description="Helical" evidence="5">
    <location>
        <begin position="241"/>
        <end position="260"/>
    </location>
</feature>
<feature type="transmembrane region" description="Helical" evidence="5">
    <location>
        <begin position="119"/>
        <end position="140"/>
    </location>
</feature>
<evidence type="ECO:0000313" key="7">
    <source>
        <dbReference type="EMBL" id="KAJ8658438.1"/>
    </source>
</evidence>
<keyword evidence="8" id="KW-1185">Reference proteome</keyword>
<dbReference type="InterPro" id="IPR005829">
    <property type="entry name" value="Sugar_transporter_CS"/>
</dbReference>
<evidence type="ECO:0000256" key="5">
    <source>
        <dbReference type="SAM" id="Phobius"/>
    </source>
</evidence>
<dbReference type="InterPro" id="IPR036259">
    <property type="entry name" value="MFS_trans_sf"/>
</dbReference>
<dbReference type="InterPro" id="IPR011701">
    <property type="entry name" value="MFS"/>
</dbReference>
<comment type="caution">
    <text evidence="7">The sequence shown here is derived from an EMBL/GenBank/DDBJ whole genome shotgun (WGS) entry which is preliminary data.</text>
</comment>
<dbReference type="EMBL" id="JARTCD010000024">
    <property type="protein sequence ID" value="KAJ8658438.1"/>
    <property type="molecule type" value="Genomic_DNA"/>
</dbReference>
<sequence>MQDSSDEHCEEPTSSKNRSKSILAIITNSIGMLTNGYLAGLLSFVLLILLKIHGPDVVNGPMQDAFTYAPTVGYLIGQFGFGKLVDLIGRRIGLIAVVCIILVGSIMMTAANGTTPSGLMWMVVISRSIIGFGLGAEFPCSATSSSELISSINVKRRGMALLWSLYLMIEFGTTSAGVVTIAILAIFKENLEASWRLLCALPIIPSAFLLYYRLKFMKDMTYEGNISSKRKVPASIIIRRYWFLVLTPSVLWALYDFVYFPSSMFSGVILDRVAKDAPLIKTCAWNILINAFYVPGMLVSGALVDIIGRRWTVILGLIGQALIGFILGIWYQQLVDNYFPLFVVLYGIMLGFGEVYGYVGSICVLESTPQHIRGTAYGIAAGSGKIGGVAGSASHSALVNRFGLTGAFITIGVTASIAALIAALFLQETRGERMMEKCDEDYERYLAQCGFSVRPKDTQSDEEA</sequence>
<feature type="transmembrane region" description="Helical" evidence="5">
    <location>
        <begin position="193"/>
        <end position="212"/>
    </location>
</feature>
<evidence type="ECO:0000256" key="1">
    <source>
        <dbReference type="ARBA" id="ARBA00004141"/>
    </source>
</evidence>
<feature type="transmembrane region" description="Helical" evidence="5">
    <location>
        <begin position="65"/>
        <end position="85"/>
    </location>
</feature>
<dbReference type="GO" id="GO:0046943">
    <property type="term" value="F:carboxylic acid transmembrane transporter activity"/>
    <property type="evidence" value="ECO:0007669"/>
    <property type="project" value="TreeGrafter"/>
</dbReference>
<dbReference type="InterPro" id="IPR005828">
    <property type="entry name" value="MFS_sugar_transport-like"/>
</dbReference>
<comment type="subcellular location">
    <subcellularLocation>
        <location evidence="1">Membrane</location>
        <topology evidence="1">Multi-pass membrane protein</topology>
    </subcellularLocation>
</comment>
<dbReference type="PROSITE" id="PS50850">
    <property type="entry name" value="MFS"/>
    <property type="match status" value="1"/>
</dbReference>
<feature type="transmembrane region" description="Helical" evidence="5">
    <location>
        <begin position="21"/>
        <end position="50"/>
    </location>
</feature>
<dbReference type="InterPro" id="IPR020846">
    <property type="entry name" value="MFS_dom"/>
</dbReference>
<dbReference type="Pfam" id="PF07690">
    <property type="entry name" value="MFS_1"/>
    <property type="match status" value="1"/>
</dbReference>
<name>A0AAD7V4F0_9FUNG</name>
<dbReference type="AlphaFoldDB" id="A0AAD7V4F0"/>
<proteinExistence type="predicted"/>
<feature type="domain" description="Major facilitator superfamily (MFS) profile" evidence="6">
    <location>
        <begin position="24"/>
        <end position="430"/>
    </location>
</feature>
<dbReference type="RefSeq" id="XP_058343351.1">
    <property type="nucleotide sequence ID" value="XM_058485828.1"/>
</dbReference>
<keyword evidence="2 5" id="KW-0812">Transmembrane</keyword>
<dbReference type="Proteomes" id="UP001234581">
    <property type="component" value="Unassembled WGS sequence"/>
</dbReference>
<keyword evidence="3 5" id="KW-1133">Transmembrane helix</keyword>
<dbReference type="PANTHER" id="PTHR23508">
    <property type="entry name" value="CARBOXYLIC ACID TRANSPORTER PROTEIN HOMOLOG"/>
    <property type="match status" value="1"/>
</dbReference>
<evidence type="ECO:0000313" key="8">
    <source>
        <dbReference type="Proteomes" id="UP001234581"/>
    </source>
</evidence>
<dbReference type="PANTHER" id="PTHR23508:SF10">
    <property type="entry name" value="CARBOXYLIC ACID TRANSPORTER PROTEIN HOMOLOG"/>
    <property type="match status" value="1"/>
</dbReference>